<sequence length="229" mass="26589">MQLLLNASTMPEFFNMKLINVSDFFELVVRFFFNLLVLFVLVRMLYFSKTKRKDYLFTYYLIGSVVFLICFMLSSVKLQLGFALGLFAIFGIIRYRTTQISIREMTYLFVVISLSVINALINKKVSYAEALFANLIILGLVFLIEKVVIYRHESVKLIYYDKIDLIVPEKRDELLADLKKRTGLDIHRIEIGRINFLQDSARIMVYYYADCINSADDADFTSEDSASAD</sequence>
<feature type="transmembrane region" description="Helical" evidence="1">
    <location>
        <begin position="27"/>
        <end position="45"/>
    </location>
</feature>
<proteinExistence type="predicted"/>
<reference evidence="2" key="1">
    <citation type="submission" date="2019-08" db="EMBL/GenBank/DDBJ databases">
        <authorList>
            <person name="Kucharzyk K."/>
            <person name="Murdoch R.W."/>
            <person name="Higgins S."/>
            <person name="Loffler F."/>
        </authorList>
    </citation>
    <scope>NUCLEOTIDE SEQUENCE</scope>
</reference>
<protein>
    <recommendedName>
        <fullName evidence="3">DUF4956 domain-containing protein</fullName>
    </recommendedName>
</protein>
<keyword evidence="1" id="KW-0472">Membrane</keyword>
<accession>A0A644WB58</accession>
<organism evidence="2">
    <name type="scientific">bioreactor metagenome</name>
    <dbReference type="NCBI Taxonomy" id="1076179"/>
    <lineage>
        <taxon>unclassified sequences</taxon>
        <taxon>metagenomes</taxon>
        <taxon>ecological metagenomes</taxon>
    </lineage>
</organism>
<evidence type="ECO:0008006" key="3">
    <source>
        <dbReference type="Google" id="ProtNLM"/>
    </source>
</evidence>
<keyword evidence="1" id="KW-0812">Transmembrane</keyword>
<comment type="caution">
    <text evidence="2">The sequence shown here is derived from an EMBL/GenBank/DDBJ whole genome shotgun (WGS) entry which is preliminary data.</text>
</comment>
<dbReference type="InterPro" id="IPR032531">
    <property type="entry name" value="DUF4956"/>
</dbReference>
<feature type="transmembrane region" description="Helical" evidence="1">
    <location>
        <begin position="57"/>
        <end position="74"/>
    </location>
</feature>
<dbReference type="Pfam" id="PF16316">
    <property type="entry name" value="DUF4956"/>
    <property type="match status" value="1"/>
</dbReference>
<dbReference type="AlphaFoldDB" id="A0A644WB58"/>
<feature type="transmembrane region" description="Helical" evidence="1">
    <location>
        <begin position="80"/>
        <end position="97"/>
    </location>
</feature>
<name>A0A644WB58_9ZZZZ</name>
<evidence type="ECO:0000256" key="1">
    <source>
        <dbReference type="SAM" id="Phobius"/>
    </source>
</evidence>
<evidence type="ECO:0000313" key="2">
    <source>
        <dbReference type="EMBL" id="MPL99792.1"/>
    </source>
</evidence>
<dbReference type="EMBL" id="VSSQ01000689">
    <property type="protein sequence ID" value="MPL99792.1"/>
    <property type="molecule type" value="Genomic_DNA"/>
</dbReference>
<gene>
    <name evidence="2" type="ORF">SDC9_46013</name>
</gene>
<feature type="transmembrane region" description="Helical" evidence="1">
    <location>
        <begin position="104"/>
        <end position="121"/>
    </location>
</feature>
<feature type="transmembrane region" description="Helical" evidence="1">
    <location>
        <begin position="127"/>
        <end position="144"/>
    </location>
</feature>
<keyword evidence="1" id="KW-1133">Transmembrane helix</keyword>